<evidence type="ECO:0000313" key="2">
    <source>
        <dbReference type="EMBL" id="OQP44423.1"/>
    </source>
</evidence>
<feature type="transmembrane region" description="Helical" evidence="1">
    <location>
        <begin position="6"/>
        <end position="24"/>
    </location>
</feature>
<keyword evidence="1" id="KW-0812">Transmembrane</keyword>
<evidence type="ECO:0000313" key="3">
    <source>
        <dbReference type="Proteomes" id="UP000192610"/>
    </source>
</evidence>
<keyword evidence="3" id="KW-1185">Reference proteome</keyword>
<sequence>MIAFLLIIALILFLTWILLCYILVKFLTGIIGRFTVVKWVTGKTAVVLMSIIIALLPFLYLLFSTGAKNYSTAYIQPYGENFKITVKGRRMLMVHDPVSVLLNHTYNDSASFIIPRQYGTIPRSEIQLLNDNDKLTGTIAIDGKKMKIQLFYHNMYKVPYNWNGRYYLKLQ</sequence>
<keyword evidence="1" id="KW-1133">Transmembrane helix</keyword>
<keyword evidence="1" id="KW-0472">Membrane</keyword>
<accession>A0A1V9EE70</accession>
<dbReference type="EMBL" id="LVXG01000034">
    <property type="protein sequence ID" value="OQP44423.1"/>
    <property type="molecule type" value="Genomic_DNA"/>
</dbReference>
<evidence type="ECO:0000256" key="1">
    <source>
        <dbReference type="SAM" id="Phobius"/>
    </source>
</evidence>
<reference evidence="3" key="1">
    <citation type="submission" date="2016-04" db="EMBL/GenBank/DDBJ databases">
        <authorList>
            <person name="Chen L."/>
            <person name="Zhuang W."/>
            <person name="Wang G."/>
        </authorList>
    </citation>
    <scope>NUCLEOTIDE SEQUENCE [LARGE SCALE GENOMIC DNA]</scope>
    <source>
        <strain evidence="3">17621</strain>
    </source>
</reference>
<dbReference type="Proteomes" id="UP000192610">
    <property type="component" value="Unassembled WGS sequence"/>
</dbReference>
<protein>
    <submittedName>
        <fullName evidence="2">Uncharacterized protein</fullName>
    </submittedName>
</protein>
<feature type="transmembrane region" description="Helical" evidence="1">
    <location>
        <begin position="45"/>
        <end position="63"/>
    </location>
</feature>
<proteinExistence type="predicted"/>
<comment type="caution">
    <text evidence="2">The sequence shown here is derived from an EMBL/GenBank/DDBJ whole genome shotgun (WGS) entry which is preliminary data.</text>
</comment>
<gene>
    <name evidence="2" type="ORF">A4H97_08565</name>
</gene>
<organism evidence="2 3">
    <name type="scientific">Niastella yeongjuensis</name>
    <dbReference type="NCBI Taxonomy" id="354355"/>
    <lineage>
        <taxon>Bacteria</taxon>
        <taxon>Pseudomonadati</taxon>
        <taxon>Bacteroidota</taxon>
        <taxon>Chitinophagia</taxon>
        <taxon>Chitinophagales</taxon>
        <taxon>Chitinophagaceae</taxon>
        <taxon>Niastella</taxon>
    </lineage>
</organism>
<name>A0A1V9EE70_9BACT</name>
<dbReference type="AlphaFoldDB" id="A0A1V9EE70"/>